<comment type="caution">
    <text evidence="2">The sequence shown here is derived from an EMBL/GenBank/DDBJ whole genome shotgun (WGS) entry which is preliminary data.</text>
</comment>
<protein>
    <submittedName>
        <fullName evidence="2">Uncharacterized protein</fullName>
    </submittedName>
</protein>
<sequence>MSCQSTPGVWPALHAGEFTGFRKNAKSQKQQLGRSSMAKSLC</sequence>
<keyword evidence="3" id="KW-1185">Reference proteome</keyword>
<feature type="non-terminal residue" evidence="2">
    <location>
        <position position="42"/>
    </location>
</feature>
<accession>A0ABN9A687</accession>
<dbReference type="Proteomes" id="UP001162483">
    <property type="component" value="Unassembled WGS sequence"/>
</dbReference>
<feature type="region of interest" description="Disordered" evidence="1">
    <location>
        <begin position="23"/>
        <end position="42"/>
    </location>
</feature>
<dbReference type="EMBL" id="CATNWA010000006">
    <property type="protein sequence ID" value="CAI9531519.1"/>
    <property type="molecule type" value="Genomic_DNA"/>
</dbReference>
<evidence type="ECO:0000256" key="1">
    <source>
        <dbReference type="SAM" id="MobiDB-lite"/>
    </source>
</evidence>
<feature type="compositionally biased region" description="Polar residues" evidence="1">
    <location>
        <begin position="27"/>
        <end position="42"/>
    </location>
</feature>
<evidence type="ECO:0000313" key="2">
    <source>
        <dbReference type="EMBL" id="CAI9531519.1"/>
    </source>
</evidence>
<proteinExistence type="predicted"/>
<evidence type="ECO:0000313" key="3">
    <source>
        <dbReference type="Proteomes" id="UP001162483"/>
    </source>
</evidence>
<gene>
    <name evidence="2" type="ORF">SPARVUS_LOCUS23958</name>
</gene>
<name>A0ABN9A687_9NEOB</name>
<organism evidence="2 3">
    <name type="scientific">Staurois parvus</name>
    <dbReference type="NCBI Taxonomy" id="386267"/>
    <lineage>
        <taxon>Eukaryota</taxon>
        <taxon>Metazoa</taxon>
        <taxon>Chordata</taxon>
        <taxon>Craniata</taxon>
        <taxon>Vertebrata</taxon>
        <taxon>Euteleostomi</taxon>
        <taxon>Amphibia</taxon>
        <taxon>Batrachia</taxon>
        <taxon>Anura</taxon>
        <taxon>Neobatrachia</taxon>
        <taxon>Ranoidea</taxon>
        <taxon>Ranidae</taxon>
        <taxon>Staurois</taxon>
    </lineage>
</organism>
<reference evidence="2" key="1">
    <citation type="submission" date="2023-05" db="EMBL/GenBank/DDBJ databases">
        <authorList>
            <person name="Stuckert A."/>
        </authorList>
    </citation>
    <scope>NUCLEOTIDE SEQUENCE</scope>
</reference>